<accession>A0A6C0E602</accession>
<dbReference type="AlphaFoldDB" id="A0A6C0E602"/>
<protein>
    <submittedName>
        <fullName evidence="1">Uncharacterized protein</fullName>
    </submittedName>
</protein>
<sequence length="58" mass="6693">MGEEEEEEACFLRRLFVAGAEDADEDEATDEDADEDDARLELEERDLCFFLVTPSYNK</sequence>
<proteinExistence type="predicted"/>
<organism evidence="1">
    <name type="scientific">viral metagenome</name>
    <dbReference type="NCBI Taxonomy" id="1070528"/>
    <lineage>
        <taxon>unclassified sequences</taxon>
        <taxon>metagenomes</taxon>
        <taxon>organismal metagenomes</taxon>
    </lineage>
</organism>
<evidence type="ECO:0000313" key="1">
    <source>
        <dbReference type="EMBL" id="QHT22845.1"/>
    </source>
</evidence>
<name>A0A6C0E602_9ZZZZ</name>
<dbReference type="EMBL" id="MN739721">
    <property type="protein sequence ID" value="QHT22845.1"/>
    <property type="molecule type" value="Genomic_DNA"/>
</dbReference>
<reference evidence="1" key="1">
    <citation type="journal article" date="2020" name="Nature">
        <title>Giant virus diversity and host interactions through global metagenomics.</title>
        <authorList>
            <person name="Schulz F."/>
            <person name="Roux S."/>
            <person name="Paez-Espino D."/>
            <person name="Jungbluth S."/>
            <person name="Walsh D.A."/>
            <person name="Denef V.J."/>
            <person name="McMahon K.D."/>
            <person name="Konstantinidis K.T."/>
            <person name="Eloe-Fadrosh E.A."/>
            <person name="Kyrpides N.C."/>
            <person name="Woyke T."/>
        </authorList>
    </citation>
    <scope>NUCLEOTIDE SEQUENCE</scope>
    <source>
        <strain evidence="1">GVMAG-M-3300023179-114</strain>
    </source>
</reference>